<feature type="compositionally biased region" description="Polar residues" evidence="1">
    <location>
        <begin position="8"/>
        <end position="20"/>
    </location>
</feature>
<dbReference type="AlphaFoldDB" id="A0A820IJC7"/>
<protein>
    <submittedName>
        <fullName evidence="2">Uncharacterized protein</fullName>
    </submittedName>
</protein>
<sequence>MNVHKHNSLSSHHGNKSQGNVAFISEDFSSYPPHEHESNG</sequence>
<feature type="region of interest" description="Disordered" evidence="1">
    <location>
        <begin position="1"/>
        <end position="40"/>
    </location>
</feature>
<evidence type="ECO:0000313" key="2">
    <source>
        <dbReference type="EMBL" id="CAF4309697.1"/>
    </source>
</evidence>
<accession>A0A820IJC7</accession>
<dbReference type="EMBL" id="CAJOAX010049819">
    <property type="protein sequence ID" value="CAF4309697.1"/>
    <property type="molecule type" value="Genomic_DNA"/>
</dbReference>
<comment type="caution">
    <text evidence="2">The sequence shown here is derived from an EMBL/GenBank/DDBJ whole genome shotgun (WGS) entry which is preliminary data.</text>
</comment>
<organism evidence="2 3">
    <name type="scientific">Rotaria sordida</name>
    <dbReference type="NCBI Taxonomy" id="392033"/>
    <lineage>
        <taxon>Eukaryota</taxon>
        <taxon>Metazoa</taxon>
        <taxon>Spiralia</taxon>
        <taxon>Gnathifera</taxon>
        <taxon>Rotifera</taxon>
        <taxon>Eurotatoria</taxon>
        <taxon>Bdelloidea</taxon>
        <taxon>Philodinida</taxon>
        <taxon>Philodinidae</taxon>
        <taxon>Rotaria</taxon>
    </lineage>
</organism>
<gene>
    <name evidence="2" type="ORF">OTI717_LOCUS42303</name>
</gene>
<dbReference type="Proteomes" id="UP000663823">
    <property type="component" value="Unassembled WGS sequence"/>
</dbReference>
<evidence type="ECO:0000313" key="3">
    <source>
        <dbReference type="Proteomes" id="UP000663823"/>
    </source>
</evidence>
<name>A0A820IJC7_9BILA</name>
<evidence type="ECO:0000256" key="1">
    <source>
        <dbReference type="SAM" id="MobiDB-lite"/>
    </source>
</evidence>
<feature type="non-terminal residue" evidence="2">
    <location>
        <position position="40"/>
    </location>
</feature>
<proteinExistence type="predicted"/>
<reference evidence="2" key="1">
    <citation type="submission" date="2021-02" db="EMBL/GenBank/DDBJ databases">
        <authorList>
            <person name="Nowell W R."/>
        </authorList>
    </citation>
    <scope>NUCLEOTIDE SEQUENCE</scope>
</reference>